<keyword evidence="2" id="KW-1185">Reference proteome</keyword>
<dbReference type="AlphaFoldDB" id="A0AA48L5J3"/>
<accession>A0AA48L5J3</accession>
<dbReference type="SUPFAM" id="SSF81383">
    <property type="entry name" value="F-box domain"/>
    <property type="match status" value="1"/>
</dbReference>
<proteinExistence type="predicted"/>
<sequence length="328" mass="35704">MSGPDNGAALDHKAFPDIFEAILSYAPAASILRLRLTCRRLRGWADARLAPDLAIAYVSSVRGVRARSSTGFTPHFPTPVLRRTQAAEWPSSATRLFASVLAHTTTVDLAEVFPPTGLHPLPSFLTNVETLRIAVSRDGWSEAPRPPDLTGPLTAPEVILLGPTSWSTMPGLRIPHGVRRLVINSPLHSPMIQVDNVGRPTDLSEAVFLFDARDGLDWADPDFALKQQHQALVYSVAGILVASPRMRVTLVNLDALSPMALGIAPVEMAGKRVQEVFAERVRVHVVRQLGEVDVLGLQFLSLEEYAATRSAEELALEMGERKSAHVVN</sequence>
<organism evidence="1 2">
    <name type="scientific">Cutaneotrichosporon cavernicola</name>
    <dbReference type="NCBI Taxonomy" id="279322"/>
    <lineage>
        <taxon>Eukaryota</taxon>
        <taxon>Fungi</taxon>
        <taxon>Dikarya</taxon>
        <taxon>Basidiomycota</taxon>
        <taxon>Agaricomycotina</taxon>
        <taxon>Tremellomycetes</taxon>
        <taxon>Trichosporonales</taxon>
        <taxon>Trichosporonaceae</taxon>
        <taxon>Cutaneotrichosporon</taxon>
    </lineage>
</organism>
<dbReference type="GeneID" id="85496203"/>
<dbReference type="KEGG" id="ccac:CcaHIS019_0411530"/>
<dbReference type="InterPro" id="IPR036047">
    <property type="entry name" value="F-box-like_dom_sf"/>
</dbReference>
<evidence type="ECO:0000313" key="1">
    <source>
        <dbReference type="EMBL" id="BEI92333.1"/>
    </source>
</evidence>
<name>A0AA48L5J3_9TREE</name>
<reference evidence="1" key="1">
    <citation type="journal article" date="2023" name="BMC Genomics">
        <title>Chromosome-level genome assemblies of Cutaneotrichosporon spp. (Trichosporonales, Basidiomycota) reveal imbalanced evolution between nucleotide sequences and chromosome synteny.</title>
        <authorList>
            <person name="Kobayashi Y."/>
            <person name="Kayamori A."/>
            <person name="Aoki K."/>
            <person name="Shiwa Y."/>
            <person name="Matsutani M."/>
            <person name="Fujita N."/>
            <person name="Sugita T."/>
            <person name="Iwasaki W."/>
            <person name="Tanaka N."/>
            <person name="Takashima M."/>
        </authorList>
    </citation>
    <scope>NUCLEOTIDE SEQUENCE</scope>
    <source>
        <strain evidence="1">HIS019</strain>
    </source>
</reference>
<evidence type="ECO:0000313" key="2">
    <source>
        <dbReference type="Proteomes" id="UP001233271"/>
    </source>
</evidence>
<dbReference type="Proteomes" id="UP001233271">
    <property type="component" value="Chromosome 4"/>
</dbReference>
<dbReference type="RefSeq" id="XP_060457598.1">
    <property type="nucleotide sequence ID" value="XM_060601068.1"/>
</dbReference>
<gene>
    <name evidence="1" type="ORF">CcaverHIS019_0411530</name>
</gene>
<protein>
    <recommendedName>
        <fullName evidence="3">F-box domain-containing protein</fullName>
    </recommendedName>
</protein>
<dbReference type="EMBL" id="AP028215">
    <property type="protein sequence ID" value="BEI92333.1"/>
    <property type="molecule type" value="Genomic_DNA"/>
</dbReference>
<evidence type="ECO:0008006" key="3">
    <source>
        <dbReference type="Google" id="ProtNLM"/>
    </source>
</evidence>